<dbReference type="SUPFAM" id="SSF51182">
    <property type="entry name" value="RmlC-like cupins"/>
    <property type="match status" value="1"/>
</dbReference>
<sequence length="148" mass="16096">MTLEELNRTSPFHAGAENTAFAPYFDGTSYLNMLSTEQVPVGCVTFAPGCRNHWHIHRAARGGGQILLVTAGRGWYQEWGEAPRALRPGDVVNIPPNVKHWHGAAVDSAFQHLAVEVPGEGSQNEWCEPVDAAAYRALETLTGGTDNQ</sequence>
<reference evidence="2 3" key="1">
    <citation type="submission" date="2011-08" db="EMBL/GenBank/DDBJ databases">
        <title>The Genome Sequence of Clostridium orbiscindens 1_3_50AFAA.</title>
        <authorList>
            <consortium name="The Broad Institute Genome Sequencing Platform"/>
            <person name="Earl A."/>
            <person name="Ward D."/>
            <person name="Feldgarden M."/>
            <person name="Gevers D."/>
            <person name="Daigneault M."/>
            <person name="Strauss J."/>
            <person name="Allen-Vercoe E."/>
            <person name="Young S.K."/>
            <person name="Zeng Q."/>
            <person name="Gargeya S."/>
            <person name="Fitzgerald M."/>
            <person name="Haas B."/>
            <person name="Abouelleil A."/>
            <person name="Alvarado L."/>
            <person name="Arachchi H.M."/>
            <person name="Berlin A."/>
            <person name="Brown A."/>
            <person name="Chapman S.B."/>
            <person name="Chen Z."/>
            <person name="Dunbar C."/>
            <person name="Freedman E."/>
            <person name="Gearin G."/>
            <person name="Gellesch M."/>
            <person name="Goldberg J."/>
            <person name="Griggs A."/>
            <person name="Gujja S."/>
            <person name="Heiman D."/>
            <person name="Howarth C."/>
            <person name="Larson L."/>
            <person name="Lui A."/>
            <person name="MacDonald P.J.P."/>
            <person name="Montmayeur A."/>
            <person name="Murphy C."/>
            <person name="Neiman D."/>
            <person name="Pearson M."/>
            <person name="Priest M."/>
            <person name="Roberts A."/>
            <person name="Saif S."/>
            <person name="Shea T."/>
            <person name="Shenoy N."/>
            <person name="Sisk P."/>
            <person name="Stolte C."/>
            <person name="Sykes S."/>
            <person name="Wortman J."/>
            <person name="Nusbaum C."/>
            <person name="Birren B."/>
        </authorList>
    </citation>
    <scope>NUCLEOTIDE SEQUENCE [LARGE SCALE GENOMIC DNA]</scope>
    <source>
        <strain evidence="2 3">1_3_50AFAA</strain>
    </source>
</reference>
<dbReference type="RefSeq" id="WP_044939567.1">
    <property type="nucleotide sequence ID" value="NZ_KN174162.1"/>
</dbReference>
<evidence type="ECO:0000313" key="2">
    <source>
        <dbReference type="EMBL" id="KGF56539.1"/>
    </source>
</evidence>
<dbReference type="Pfam" id="PF07883">
    <property type="entry name" value="Cupin_2"/>
    <property type="match status" value="1"/>
</dbReference>
<dbReference type="InterPro" id="IPR013096">
    <property type="entry name" value="Cupin_2"/>
</dbReference>
<dbReference type="Proteomes" id="UP000029585">
    <property type="component" value="Unassembled WGS sequence"/>
</dbReference>
<feature type="domain" description="Cupin type-2" evidence="1">
    <location>
        <begin position="44"/>
        <end position="111"/>
    </location>
</feature>
<evidence type="ECO:0000259" key="1">
    <source>
        <dbReference type="Pfam" id="PF07883"/>
    </source>
</evidence>
<dbReference type="Gene3D" id="2.60.120.10">
    <property type="entry name" value="Jelly Rolls"/>
    <property type="match status" value="1"/>
</dbReference>
<dbReference type="InterPro" id="IPR014710">
    <property type="entry name" value="RmlC-like_jellyroll"/>
</dbReference>
<dbReference type="CDD" id="cd02233">
    <property type="entry name" value="cupin_HNL-like"/>
    <property type="match status" value="1"/>
</dbReference>
<dbReference type="PANTHER" id="PTHR43698:SF1">
    <property type="entry name" value="BLL4564 PROTEIN"/>
    <property type="match status" value="1"/>
</dbReference>
<keyword evidence="3" id="KW-1185">Reference proteome</keyword>
<dbReference type="HOGENOM" id="CLU_072993_2_0_9"/>
<accession>A0A096DG90</accession>
<evidence type="ECO:0000313" key="3">
    <source>
        <dbReference type="Proteomes" id="UP000029585"/>
    </source>
</evidence>
<comment type="caution">
    <text evidence="2">The sequence shown here is derived from an EMBL/GenBank/DDBJ whole genome shotgun (WGS) entry which is preliminary data.</text>
</comment>
<protein>
    <recommendedName>
        <fullName evidence="1">Cupin type-2 domain-containing protein</fullName>
    </recommendedName>
</protein>
<dbReference type="PANTHER" id="PTHR43698">
    <property type="entry name" value="RIBD C-TERMINAL DOMAIN CONTAINING PROTEIN"/>
    <property type="match status" value="1"/>
</dbReference>
<dbReference type="eggNOG" id="COG1917">
    <property type="taxonomic scope" value="Bacteria"/>
</dbReference>
<dbReference type="PATRIC" id="fig|742738.3.peg.985"/>
<organism evidence="2 3">
    <name type="scientific">Flavonifractor plautii 1_3_50AFAA</name>
    <dbReference type="NCBI Taxonomy" id="742738"/>
    <lineage>
        <taxon>Bacteria</taxon>
        <taxon>Bacillati</taxon>
        <taxon>Bacillota</taxon>
        <taxon>Clostridia</taxon>
        <taxon>Eubacteriales</taxon>
        <taxon>Oscillospiraceae</taxon>
        <taxon>Flavonifractor</taxon>
    </lineage>
</organism>
<dbReference type="EMBL" id="ADLO01000039">
    <property type="protein sequence ID" value="KGF56539.1"/>
    <property type="molecule type" value="Genomic_DNA"/>
</dbReference>
<name>A0A096DG90_FLAPL</name>
<dbReference type="InterPro" id="IPR011051">
    <property type="entry name" value="RmlC_Cupin_sf"/>
</dbReference>
<dbReference type="InterPro" id="IPR047263">
    <property type="entry name" value="HNL-like_cupin"/>
</dbReference>
<gene>
    <name evidence="2" type="ORF">HMPREF9460_00953</name>
</gene>
<proteinExistence type="predicted"/>
<dbReference type="AlphaFoldDB" id="A0A096DG90"/>